<dbReference type="EMBL" id="CAEZWV010000004">
    <property type="protein sequence ID" value="CAB4663808.1"/>
    <property type="molecule type" value="Genomic_DNA"/>
</dbReference>
<sequence length="245" mass="26963">MATHHPTVQVDSVNEPLWLALAQLTKDVSIKKWAIVGGQMVQIHAALAKARWPRVTTDGDIAVDIRTHTRAALRDVASSLIQNGFKVRTSAEGISRFEKDEAKIDLLAPEGLGAKGIETTRGSYAIQAPGVTQALQRTIEIEIKCRSEQFLIRIPSLIAAAITKAAACTEIPSISNEDRLRHQLDYVFLLYLLSAHDLLKISGRLTGRDKERLSRAATPMLTNQHHPALLDNANDISSVLRILTR</sequence>
<evidence type="ECO:0000313" key="1">
    <source>
        <dbReference type="EMBL" id="CAB4663808.1"/>
    </source>
</evidence>
<name>A0A6J6LRX7_9ZZZZ</name>
<reference evidence="1" key="1">
    <citation type="submission" date="2020-05" db="EMBL/GenBank/DDBJ databases">
        <authorList>
            <person name="Chiriac C."/>
            <person name="Salcher M."/>
            <person name="Ghai R."/>
            <person name="Kavagutti S V."/>
        </authorList>
    </citation>
    <scope>NUCLEOTIDE SEQUENCE</scope>
</reference>
<dbReference type="AlphaFoldDB" id="A0A6J6LRX7"/>
<proteinExistence type="predicted"/>
<protein>
    <submittedName>
        <fullName evidence="1">Unannotated protein</fullName>
    </submittedName>
</protein>
<organism evidence="1">
    <name type="scientific">freshwater metagenome</name>
    <dbReference type="NCBI Taxonomy" id="449393"/>
    <lineage>
        <taxon>unclassified sequences</taxon>
        <taxon>metagenomes</taxon>
        <taxon>ecological metagenomes</taxon>
    </lineage>
</organism>
<gene>
    <name evidence="1" type="ORF">UFOPK2295_00372</name>
</gene>
<accession>A0A6J6LRX7</accession>